<dbReference type="Proteomes" id="UP000269396">
    <property type="component" value="Unassembled WGS sequence"/>
</dbReference>
<protein>
    <submittedName>
        <fullName evidence="2">Uncharacterized protein</fullName>
    </submittedName>
</protein>
<accession>A0A3P8JT63</accession>
<evidence type="ECO:0000313" key="3">
    <source>
        <dbReference type="Proteomes" id="UP000269396"/>
    </source>
</evidence>
<dbReference type="EMBL" id="UZAL01037843">
    <property type="protein sequence ID" value="VDP72593.1"/>
    <property type="molecule type" value="Genomic_DNA"/>
</dbReference>
<feature type="region of interest" description="Disordered" evidence="1">
    <location>
        <begin position="17"/>
        <end position="40"/>
    </location>
</feature>
<evidence type="ECO:0000256" key="1">
    <source>
        <dbReference type="SAM" id="MobiDB-lite"/>
    </source>
</evidence>
<name>A0A3P8JT63_9TREM</name>
<gene>
    <name evidence="2" type="ORF">SMTD_LOCUS16878</name>
</gene>
<evidence type="ECO:0000313" key="2">
    <source>
        <dbReference type="EMBL" id="VDP72593.1"/>
    </source>
</evidence>
<organism evidence="2 3">
    <name type="scientific">Schistosoma mattheei</name>
    <dbReference type="NCBI Taxonomy" id="31246"/>
    <lineage>
        <taxon>Eukaryota</taxon>
        <taxon>Metazoa</taxon>
        <taxon>Spiralia</taxon>
        <taxon>Lophotrochozoa</taxon>
        <taxon>Platyhelminthes</taxon>
        <taxon>Trematoda</taxon>
        <taxon>Digenea</taxon>
        <taxon>Strigeidida</taxon>
        <taxon>Schistosomatoidea</taxon>
        <taxon>Schistosomatidae</taxon>
        <taxon>Schistosoma</taxon>
    </lineage>
</organism>
<proteinExistence type="predicted"/>
<reference evidence="2 3" key="1">
    <citation type="submission" date="2018-11" db="EMBL/GenBank/DDBJ databases">
        <authorList>
            <consortium name="Pathogen Informatics"/>
        </authorList>
    </citation>
    <scope>NUCLEOTIDE SEQUENCE [LARGE SCALE GENOMIC DNA]</scope>
    <source>
        <strain>Denwood</strain>
        <strain evidence="3">Zambia</strain>
    </source>
</reference>
<keyword evidence="3" id="KW-1185">Reference proteome</keyword>
<dbReference type="AlphaFoldDB" id="A0A3P8JT63"/>
<sequence length="40" mass="4695">MYAPDPDPELEMIEYERSEEENELLGLKDIKTEGYETTDT</sequence>